<evidence type="ECO:0000313" key="4">
    <source>
        <dbReference type="EMBL" id="GKY87050.1"/>
    </source>
</evidence>
<dbReference type="Pfam" id="PF02826">
    <property type="entry name" value="2-Hacid_dh_C"/>
    <property type="match status" value="1"/>
</dbReference>
<dbReference type="Gene3D" id="3.40.50.720">
    <property type="entry name" value="NAD(P)-binding Rossmann-like Domain"/>
    <property type="match status" value="2"/>
</dbReference>
<name>A0ABQ5LPW9_9RHOB</name>
<organism evidence="4 5">
    <name type="scientific">Sinisalibacter aestuarii</name>
    <dbReference type="NCBI Taxonomy" id="2949426"/>
    <lineage>
        <taxon>Bacteria</taxon>
        <taxon>Pseudomonadati</taxon>
        <taxon>Pseudomonadota</taxon>
        <taxon>Alphaproteobacteria</taxon>
        <taxon>Rhodobacterales</taxon>
        <taxon>Roseobacteraceae</taxon>
        <taxon>Sinisalibacter</taxon>
    </lineage>
</organism>
<proteinExistence type="predicted"/>
<gene>
    <name evidence="4" type="ORF">STA1M1_09190</name>
</gene>
<dbReference type="PANTHER" id="PTHR43333:SF1">
    <property type="entry name" value="D-ISOMER SPECIFIC 2-HYDROXYACID DEHYDROGENASE NAD-BINDING DOMAIN-CONTAINING PROTEIN"/>
    <property type="match status" value="1"/>
</dbReference>
<comment type="caution">
    <text evidence="4">The sequence shown here is derived from an EMBL/GenBank/DDBJ whole genome shotgun (WGS) entry which is preliminary data.</text>
</comment>
<keyword evidence="2" id="KW-0520">NAD</keyword>
<accession>A0ABQ5LPW9</accession>
<evidence type="ECO:0000259" key="3">
    <source>
        <dbReference type="Pfam" id="PF02826"/>
    </source>
</evidence>
<dbReference type="SUPFAM" id="SSF51735">
    <property type="entry name" value="NAD(P)-binding Rossmann-fold domains"/>
    <property type="match status" value="1"/>
</dbReference>
<keyword evidence="1" id="KW-0560">Oxidoreductase</keyword>
<sequence length="311" mass="33049">MLIVAHFQSAATDALRAHPSRPTVVEILDAPRWVLPPDTAMLLTTPPGWEAAPALRPEDWPSGLRLVQSVSVGVDAYPRWLVEGQVFATARGTNAPSIAEYVFAAIFARHRSFAGLTIRRAEDWGHIEFGSLEGKTLGLAGFGSIGRAVAPVAQALGMRVAVFRKTGAPAREPGIETADSLAHLFAMSDILVLAMPATPETHRIVNREVLGHAKPGLHLINVARGALVDQDDLQQALDAGQIGFATLDVTDPEPLPAGHPLYTHPSVALTPHIAWAGPGNERRFAELALHNLGALLGGGQTANAHDVRSGR</sequence>
<evidence type="ECO:0000256" key="2">
    <source>
        <dbReference type="ARBA" id="ARBA00023027"/>
    </source>
</evidence>
<dbReference type="PANTHER" id="PTHR43333">
    <property type="entry name" value="2-HACID_DH_C DOMAIN-CONTAINING PROTEIN"/>
    <property type="match status" value="1"/>
</dbReference>
<dbReference type="InterPro" id="IPR006140">
    <property type="entry name" value="D-isomer_DH_NAD-bd"/>
</dbReference>
<keyword evidence="5" id="KW-1185">Reference proteome</keyword>
<reference evidence="4" key="1">
    <citation type="journal article" date="2023" name="Int. J. Syst. Evol. Microbiol.">
        <title>Sinisalibacter aestuarii sp. nov., isolated from estuarine sediment of the Arakawa River.</title>
        <authorList>
            <person name="Arafat S.T."/>
            <person name="Hirano S."/>
            <person name="Sato A."/>
            <person name="Takeuchi K."/>
            <person name="Yasuda T."/>
            <person name="Terahara T."/>
            <person name="Hamada M."/>
            <person name="Kobayashi T."/>
        </authorList>
    </citation>
    <scope>NUCLEOTIDE SEQUENCE</scope>
    <source>
        <strain evidence="4">B-399</strain>
    </source>
</reference>
<dbReference type="RefSeq" id="WP_281840984.1">
    <property type="nucleotide sequence ID" value="NZ_BROH01000001.1"/>
</dbReference>
<dbReference type="EMBL" id="BROH01000001">
    <property type="protein sequence ID" value="GKY87050.1"/>
    <property type="molecule type" value="Genomic_DNA"/>
</dbReference>
<feature type="domain" description="D-isomer specific 2-hydroxyacid dehydrogenase NAD-binding" evidence="3">
    <location>
        <begin position="119"/>
        <end position="274"/>
    </location>
</feature>
<protein>
    <submittedName>
        <fullName evidence="4">Dihydrofolate reductase</fullName>
    </submittedName>
</protein>
<evidence type="ECO:0000256" key="1">
    <source>
        <dbReference type="ARBA" id="ARBA00023002"/>
    </source>
</evidence>
<dbReference type="InterPro" id="IPR036291">
    <property type="entry name" value="NAD(P)-bd_dom_sf"/>
</dbReference>
<dbReference type="Proteomes" id="UP001144205">
    <property type="component" value="Unassembled WGS sequence"/>
</dbReference>
<evidence type="ECO:0000313" key="5">
    <source>
        <dbReference type="Proteomes" id="UP001144205"/>
    </source>
</evidence>